<keyword evidence="6" id="KW-1185">Reference proteome</keyword>
<evidence type="ECO:0000256" key="3">
    <source>
        <dbReference type="ARBA" id="ARBA00022490"/>
    </source>
</evidence>
<dbReference type="OrthoDB" id="3681944at2"/>
<keyword evidence="3" id="KW-0963">Cytoplasm</keyword>
<evidence type="ECO:0000256" key="1">
    <source>
        <dbReference type="ARBA" id="ARBA00004496"/>
    </source>
</evidence>
<evidence type="ECO:0000313" key="6">
    <source>
        <dbReference type="Proteomes" id="UP000247569"/>
    </source>
</evidence>
<dbReference type="EMBL" id="QJKF01000003">
    <property type="protein sequence ID" value="PXX66580.1"/>
    <property type="molecule type" value="Genomic_DNA"/>
</dbReference>
<evidence type="ECO:0000256" key="4">
    <source>
        <dbReference type="ARBA" id="ARBA00023186"/>
    </source>
</evidence>
<sequence length="263" mass="27875">MTTLTNDALLAVADRIGVQTLPLALSVGPQQDSYEEWQRAQEHAVATLIGDGLIDAHGEVDAELTDTLFTLALPEQELVARIFTEHGPRRVCVVRRGDAHALAVRTGDDFEVRRLWTDGSASDLVRPLLAAMDPCPPAEIPQFSVPAAELAERLDAAATSSELTDAFYALGATDRDAAKLGPAFGATHAYAEIVACAHEDGVTTRAPGAVAVYDTARGRIVAAPTVSPDQQVWSTVTPGTDHRVAQAVATLIEGLPGGRWLPQ</sequence>
<proteinExistence type="inferred from homology"/>
<dbReference type="AlphaFoldDB" id="A0A318K565"/>
<gene>
    <name evidence="5" type="ORF">DFR70_103329</name>
</gene>
<protein>
    <submittedName>
        <fullName evidence="5">ESAT-6 protein secretion system EspG family protein</fullName>
    </submittedName>
</protein>
<evidence type="ECO:0000313" key="5">
    <source>
        <dbReference type="EMBL" id="PXX66580.1"/>
    </source>
</evidence>
<name>A0A318K565_9NOCA</name>
<dbReference type="Pfam" id="PF14011">
    <property type="entry name" value="ESX-1_EspG"/>
    <property type="match status" value="1"/>
</dbReference>
<evidence type="ECO:0000256" key="2">
    <source>
        <dbReference type="ARBA" id="ARBA00006411"/>
    </source>
</evidence>
<dbReference type="InterPro" id="IPR025734">
    <property type="entry name" value="EspG"/>
</dbReference>
<comment type="subcellular location">
    <subcellularLocation>
        <location evidence="1">Cytoplasm</location>
    </subcellularLocation>
</comment>
<dbReference type="Proteomes" id="UP000247569">
    <property type="component" value="Unassembled WGS sequence"/>
</dbReference>
<keyword evidence="4" id="KW-0143">Chaperone</keyword>
<dbReference type="RefSeq" id="WP_040731531.1">
    <property type="nucleotide sequence ID" value="NZ_QJKF01000003.1"/>
</dbReference>
<comment type="similarity">
    <text evidence="2">Belongs to the EspG family.</text>
</comment>
<accession>A0A318K565</accession>
<reference evidence="5 6" key="1">
    <citation type="submission" date="2018-05" db="EMBL/GenBank/DDBJ databases">
        <title>Genomic Encyclopedia of Type Strains, Phase IV (KMG-IV): sequencing the most valuable type-strain genomes for metagenomic binning, comparative biology and taxonomic classification.</title>
        <authorList>
            <person name="Goeker M."/>
        </authorList>
    </citation>
    <scope>NUCLEOTIDE SEQUENCE [LARGE SCALE GENOMIC DNA]</scope>
    <source>
        <strain evidence="5 6">DSM 44704</strain>
    </source>
</reference>
<comment type="caution">
    <text evidence="5">The sequence shown here is derived from an EMBL/GenBank/DDBJ whole genome shotgun (WGS) entry which is preliminary data.</text>
</comment>
<organism evidence="5 6">
    <name type="scientific">Nocardia tenerifensis</name>
    <dbReference type="NCBI Taxonomy" id="228006"/>
    <lineage>
        <taxon>Bacteria</taxon>
        <taxon>Bacillati</taxon>
        <taxon>Actinomycetota</taxon>
        <taxon>Actinomycetes</taxon>
        <taxon>Mycobacteriales</taxon>
        <taxon>Nocardiaceae</taxon>
        <taxon>Nocardia</taxon>
    </lineage>
</organism>